<protein>
    <submittedName>
        <fullName evidence="1">Uncharacterized protein</fullName>
    </submittedName>
</protein>
<comment type="caution">
    <text evidence="1">The sequence shown here is derived from an EMBL/GenBank/DDBJ whole genome shotgun (WGS) entry which is preliminary data.</text>
</comment>
<name>A0AAV2A8M7_9ARAC</name>
<evidence type="ECO:0000313" key="2">
    <source>
        <dbReference type="Proteomes" id="UP001497382"/>
    </source>
</evidence>
<evidence type="ECO:0000313" key="1">
    <source>
        <dbReference type="EMBL" id="CAL1279289.1"/>
    </source>
</evidence>
<dbReference type="EMBL" id="CAXIEN010000120">
    <property type="protein sequence ID" value="CAL1279289.1"/>
    <property type="molecule type" value="Genomic_DNA"/>
</dbReference>
<reference evidence="1 2" key="1">
    <citation type="submission" date="2024-04" db="EMBL/GenBank/DDBJ databases">
        <authorList>
            <person name="Rising A."/>
            <person name="Reimegard J."/>
            <person name="Sonavane S."/>
            <person name="Akerstrom W."/>
            <person name="Nylinder S."/>
            <person name="Hedman E."/>
            <person name="Kallberg Y."/>
        </authorList>
    </citation>
    <scope>NUCLEOTIDE SEQUENCE [LARGE SCALE GENOMIC DNA]</scope>
</reference>
<proteinExistence type="predicted"/>
<dbReference type="Proteomes" id="UP001497382">
    <property type="component" value="Unassembled WGS sequence"/>
</dbReference>
<feature type="non-terminal residue" evidence="1">
    <location>
        <position position="1"/>
    </location>
</feature>
<dbReference type="AlphaFoldDB" id="A0AAV2A8M7"/>
<organism evidence="1 2">
    <name type="scientific">Larinioides sclopetarius</name>
    <dbReference type="NCBI Taxonomy" id="280406"/>
    <lineage>
        <taxon>Eukaryota</taxon>
        <taxon>Metazoa</taxon>
        <taxon>Ecdysozoa</taxon>
        <taxon>Arthropoda</taxon>
        <taxon>Chelicerata</taxon>
        <taxon>Arachnida</taxon>
        <taxon>Araneae</taxon>
        <taxon>Araneomorphae</taxon>
        <taxon>Entelegynae</taxon>
        <taxon>Araneoidea</taxon>
        <taxon>Araneidae</taxon>
        <taxon>Larinioides</taxon>
    </lineage>
</organism>
<keyword evidence="2" id="KW-1185">Reference proteome</keyword>
<sequence length="70" mass="8155">GDLCHLLAFQNLNKKLRFHNSNPRRWAYNEGMAGSRGQYARPIRTGAGETVVLKMLRTLQYRKENYIFAI</sequence>
<gene>
    <name evidence="1" type="ORF">LARSCL_LOCUS10265</name>
</gene>
<accession>A0AAV2A8M7</accession>